<accession>S9PTU4</accession>
<evidence type="ECO:0000313" key="3">
    <source>
        <dbReference type="Proteomes" id="UP000016088"/>
    </source>
</evidence>
<evidence type="ECO:0000259" key="1">
    <source>
        <dbReference type="SMART" id="SM00731"/>
    </source>
</evidence>
<dbReference type="PANTHER" id="PTHR23099:SF0">
    <property type="entry name" value="GERM CELL NUCLEAR ACIDIC PROTEIN"/>
    <property type="match status" value="1"/>
</dbReference>
<name>S9PTU4_SCHOY</name>
<dbReference type="AlphaFoldDB" id="S9PTU4"/>
<evidence type="ECO:0000313" key="2">
    <source>
        <dbReference type="EMBL" id="EPX72546.1"/>
    </source>
</evidence>
<dbReference type="SMART" id="SM00731">
    <property type="entry name" value="SprT"/>
    <property type="match status" value="1"/>
</dbReference>
<dbReference type="HOGENOM" id="CLU_712049_0_0_1"/>
<protein>
    <submittedName>
        <fullName evidence="2">HMG box protein</fullName>
    </submittedName>
</protein>
<dbReference type="CDD" id="cd00084">
    <property type="entry name" value="HMG-box_SF"/>
    <property type="match status" value="1"/>
</dbReference>
<dbReference type="GO" id="GO:0006950">
    <property type="term" value="P:response to stress"/>
    <property type="evidence" value="ECO:0007669"/>
    <property type="project" value="UniProtKB-ARBA"/>
</dbReference>
<dbReference type="eggNOG" id="KOG3854">
    <property type="taxonomic scope" value="Eukaryota"/>
</dbReference>
<dbReference type="GeneID" id="25029293"/>
<organism evidence="2 3">
    <name type="scientific">Schizosaccharomyces octosporus (strain yFS286)</name>
    <name type="common">Fission yeast</name>
    <name type="synonym">Octosporomyces octosporus</name>
    <dbReference type="NCBI Taxonomy" id="483514"/>
    <lineage>
        <taxon>Eukaryota</taxon>
        <taxon>Fungi</taxon>
        <taxon>Dikarya</taxon>
        <taxon>Ascomycota</taxon>
        <taxon>Taphrinomycotina</taxon>
        <taxon>Schizosaccharomycetes</taxon>
        <taxon>Schizosaccharomycetales</taxon>
        <taxon>Schizosaccharomycetaceae</taxon>
        <taxon>Schizosaccharomyces</taxon>
    </lineage>
</organism>
<dbReference type="Pfam" id="PF10263">
    <property type="entry name" value="SprT-like"/>
    <property type="match status" value="1"/>
</dbReference>
<feature type="domain" description="SprT-like" evidence="1">
    <location>
        <begin position="139"/>
        <end position="307"/>
    </location>
</feature>
<dbReference type="GO" id="GO:0005634">
    <property type="term" value="C:nucleus"/>
    <property type="evidence" value="ECO:0007669"/>
    <property type="project" value="TreeGrafter"/>
</dbReference>
<gene>
    <name evidence="2" type="ORF">SOCG_00309</name>
</gene>
<dbReference type="InterPro" id="IPR006640">
    <property type="entry name" value="SprT-like_domain"/>
</dbReference>
<dbReference type="OrthoDB" id="20772at2759"/>
<keyword evidence="3" id="KW-1185">Reference proteome</keyword>
<dbReference type="OMA" id="ESCHLAC"/>
<proteinExistence type="predicted"/>
<dbReference type="VEuPathDB" id="FungiDB:SOCG_00309"/>
<dbReference type="EMBL" id="KE503207">
    <property type="protein sequence ID" value="EPX72546.1"/>
    <property type="molecule type" value="Genomic_DNA"/>
</dbReference>
<dbReference type="Proteomes" id="UP000016088">
    <property type="component" value="Unassembled WGS sequence"/>
</dbReference>
<reference evidence="2 3" key="1">
    <citation type="journal article" date="2011" name="Science">
        <title>Comparative functional genomics of the fission yeasts.</title>
        <authorList>
            <person name="Rhind N."/>
            <person name="Chen Z."/>
            <person name="Yassour M."/>
            <person name="Thompson D.A."/>
            <person name="Haas B.J."/>
            <person name="Habib N."/>
            <person name="Wapinski I."/>
            <person name="Roy S."/>
            <person name="Lin M.F."/>
            <person name="Heiman D.I."/>
            <person name="Young S.K."/>
            <person name="Furuya K."/>
            <person name="Guo Y."/>
            <person name="Pidoux A."/>
            <person name="Chen H.M."/>
            <person name="Robbertse B."/>
            <person name="Goldberg J.M."/>
            <person name="Aoki K."/>
            <person name="Bayne E.H."/>
            <person name="Berlin A.M."/>
            <person name="Desjardins C.A."/>
            <person name="Dobbs E."/>
            <person name="Dukaj L."/>
            <person name="Fan L."/>
            <person name="FitzGerald M.G."/>
            <person name="French C."/>
            <person name="Gujja S."/>
            <person name="Hansen K."/>
            <person name="Keifenheim D."/>
            <person name="Levin J.Z."/>
            <person name="Mosher R.A."/>
            <person name="Mueller C.A."/>
            <person name="Pfiffner J."/>
            <person name="Priest M."/>
            <person name="Russ C."/>
            <person name="Smialowska A."/>
            <person name="Swoboda P."/>
            <person name="Sykes S.M."/>
            <person name="Vaughn M."/>
            <person name="Vengrova S."/>
            <person name="Yoder R."/>
            <person name="Zeng Q."/>
            <person name="Allshire R."/>
            <person name="Baulcombe D."/>
            <person name="Birren B.W."/>
            <person name="Brown W."/>
            <person name="Ekwall K."/>
            <person name="Kellis M."/>
            <person name="Leatherwood J."/>
            <person name="Levin H."/>
            <person name="Margalit H."/>
            <person name="Martienssen R."/>
            <person name="Nieduszynski C.A."/>
            <person name="Spatafora J.W."/>
            <person name="Friedman N."/>
            <person name="Dalgaard J.Z."/>
            <person name="Baumann P."/>
            <person name="Niki H."/>
            <person name="Regev A."/>
            <person name="Nusbaum C."/>
        </authorList>
    </citation>
    <scope>NUCLEOTIDE SEQUENCE [LARGE SCALE GENOMIC DNA]</scope>
    <source>
        <strain evidence="3">yFS286</strain>
    </source>
</reference>
<sequence length="379" mass="43621">MSFGYEHNVNEDCEAEEFLKYIPTLAKPLKAPQSLEGAKTSIRAGSDVDSSSDNCSVISADDFYQTQNHIYDTSGLNSEDDFPVADISTCSENSLFPASPVKRDFFTMESEHIMDRINKSNAADKVTSSSKRQFKRNRDSLAKQFLHILNMEVFQGKLTECILDNEILVMWSKSFNTTAGRATLKRPRSKSNLIQHVHAYVELSEKVVDCEYRLYNTLAHESCHLACWLIDREMQSPHGACFKAWAKRLMNKFPSIEITSKHNYDIDYKYKWLCINEACNKLYQRHSKSVDPKRHVCALCTSRLVQIAPVARILNPFQLYMKENMARIKRHYPMLSHKELMNKVASEYRQTVSTQPRRPGSPGYLNVTQKLDDLSLKYK</sequence>
<dbReference type="RefSeq" id="XP_013018183.1">
    <property type="nucleotide sequence ID" value="XM_013162729.1"/>
</dbReference>
<dbReference type="PANTHER" id="PTHR23099">
    <property type="entry name" value="TRANSCRIPTIONAL REGULATOR"/>
    <property type="match status" value="1"/>
</dbReference>